<sequence>MSTEQKHWAKEVVRRTKRRDNIINTRFVQKKINRLTTVIAEACATISETQIQLSTYWMQTISETTNQRLAQTTANIIAKKLSVDRTCQTIAVGSVETNTNDELGTGTTAAAPTTTVKNYVREPVERIEKYILEYIYFCTQHVKKMAQTRIQLAKAQMEEYKVLEDFEQITTPAQLFDGIDSSLTSISTSDKLSFSSINTTNPLLRRCRRLNEDVVLRCR</sequence>
<proteinExistence type="predicted"/>
<evidence type="ECO:0000313" key="1">
    <source>
        <dbReference type="EMBL" id="CAF1438163.1"/>
    </source>
</evidence>
<comment type="caution">
    <text evidence="1">The sequence shown here is derived from an EMBL/GenBank/DDBJ whole genome shotgun (WGS) entry which is preliminary data.</text>
</comment>
<dbReference type="Proteomes" id="UP000663889">
    <property type="component" value="Unassembled WGS sequence"/>
</dbReference>
<dbReference type="AlphaFoldDB" id="A0A815NWE6"/>
<protein>
    <submittedName>
        <fullName evidence="1">Uncharacterized protein</fullName>
    </submittedName>
</protein>
<name>A0A815NWE6_9BILA</name>
<dbReference type="EMBL" id="CAJNOU010004355">
    <property type="protein sequence ID" value="CAF1438163.1"/>
    <property type="molecule type" value="Genomic_DNA"/>
</dbReference>
<organism evidence="1 2">
    <name type="scientific">Rotaria sordida</name>
    <dbReference type="NCBI Taxonomy" id="392033"/>
    <lineage>
        <taxon>Eukaryota</taxon>
        <taxon>Metazoa</taxon>
        <taxon>Spiralia</taxon>
        <taxon>Gnathifera</taxon>
        <taxon>Rotifera</taxon>
        <taxon>Eurotatoria</taxon>
        <taxon>Bdelloidea</taxon>
        <taxon>Philodinida</taxon>
        <taxon>Philodinidae</taxon>
        <taxon>Rotaria</taxon>
    </lineage>
</organism>
<reference evidence="1" key="1">
    <citation type="submission" date="2021-02" db="EMBL/GenBank/DDBJ databases">
        <authorList>
            <person name="Nowell W R."/>
        </authorList>
    </citation>
    <scope>NUCLEOTIDE SEQUENCE</scope>
</reference>
<evidence type="ECO:0000313" key="2">
    <source>
        <dbReference type="Proteomes" id="UP000663889"/>
    </source>
</evidence>
<gene>
    <name evidence="1" type="ORF">SEV965_LOCUS33090</name>
</gene>
<accession>A0A815NWE6</accession>